<evidence type="ECO:0000313" key="3">
    <source>
        <dbReference type="Proteomes" id="UP000240542"/>
    </source>
</evidence>
<feature type="domain" description="DUF7715" evidence="1">
    <location>
        <begin position="1"/>
        <end position="121"/>
    </location>
</feature>
<accession>A0A2P8DG07</accession>
<reference evidence="2 3" key="1">
    <citation type="submission" date="2018-03" db="EMBL/GenBank/DDBJ databases">
        <title>Genomic Encyclopedia of Archaeal and Bacterial Type Strains, Phase II (KMG-II): from individual species to whole genera.</title>
        <authorList>
            <person name="Goeker M."/>
        </authorList>
    </citation>
    <scope>NUCLEOTIDE SEQUENCE [LARGE SCALE GENOMIC DNA]</scope>
    <source>
        <strain evidence="2 3">DSM 45312</strain>
    </source>
</reference>
<gene>
    <name evidence="2" type="ORF">CLV63_11226</name>
</gene>
<dbReference type="RefSeq" id="WP_106584090.1">
    <property type="nucleotide sequence ID" value="NZ_PYGA01000012.1"/>
</dbReference>
<dbReference type="Proteomes" id="UP000240542">
    <property type="component" value="Unassembled WGS sequence"/>
</dbReference>
<dbReference type="Pfam" id="PF24831">
    <property type="entry name" value="DUF7715"/>
    <property type="match status" value="1"/>
</dbReference>
<protein>
    <recommendedName>
        <fullName evidence="1">DUF7715 domain-containing protein</fullName>
    </recommendedName>
</protein>
<dbReference type="AlphaFoldDB" id="A0A2P8DG07"/>
<evidence type="ECO:0000259" key="1">
    <source>
        <dbReference type="Pfam" id="PF24831"/>
    </source>
</evidence>
<comment type="caution">
    <text evidence="2">The sequence shown here is derived from an EMBL/GenBank/DDBJ whole genome shotgun (WGS) entry which is preliminary data.</text>
</comment>
<proteinExistence type="predicted"/>
<sequence>MKLLTAPAARRVQTDNEFNWCIEGELVIADTVAIDCTCGCNRSFTGLRSRRATTTALVTEVDLTREEIATAIRDSYERSGLLKYVSEADLAETTQDVVEFARPYQIGDVLERRGDEVRVRR</sequence>
<keyword evidence="3" id="KW-1185">Reference proteome</keyword>
<name>A0A2P8DG07_9ACTN</name>
<evidence type="ECO:0000313" key="2">
    <source>
        <dbReference type="EMBL" id="PSK96144.1"/>
    </source>
</evidence>
<organism evidence="2 3">
    <name type="scientific">Murinocardiopsis flavida</name>
    <dbReference type="NCBI Taxonomy" id="645275"/>
    <lineage>
        <taxon>Bacteria</taxon>
        <taxon>Bacillati</taxon>
        <taxon>Actinomycetota</taxon>
        <taxon>Actinomycetes</taxon>
        <taxon>Streptosporangiales</taxon>
        <taxon>Nocardiopsidaceae</taxon>
        <taxon>Murinocardiopsis</taxon>
    </lineage>
</organism>
<dbReference type="InterPro" id="IPR056132">
    <property type="entry name" value="DUF7715"/>
</dbReference>
<dbReference type="OrthoDB" id="3476326at2"/>
<dbReference type="EMBL" id="PYGA01000012">
    <property type="protein sequence ID" value="PSK96144.1"/>
    <property type="molecule type" value="Genomic_DNA"/>
</dbReference>